<comment type="caution">
    <text evidence="1">The sequence shown here is derived from an EMBL/GenBank/DDBJ whole genome shotgun (WGS) entry which is preliminary data.</text>
</comment>
<dbReference type="Proteomes" id="UP001054945">
    <property type="component" value="Unassembled WGS sequence"/>
</dbReference>
<accession>A0AAV4PSE9</accession>
<sequence>MVLEFESVELTFILVRVVLVAAVSVRRHGIKQQRASARSCPPVKRAVEARDISFITRCFLNSGQGQWEPLFAEKNLIASYIPFTPKRKNILPSLLTDVPPLGLPHGPSLSALVTLCRRERKEKREGNAIAAMVSEKTAMACYNRRRSFASARAAFLQVLMVSKSSKIARNRTQGSALNGKKSWRTES</sequence>
<evidence type="ECO:0000313" key="1">
    <source>
        <dbReference type="EMBL" id="GIX99991.1"/>
    </source>
</evidence>
<name>A0AAV4PSE9_CAEEX</name>
<organism evidence="1 2">
    <name type="scientific">Caerostris extrusa</name>
    <name type="common">Bark spider</name>
    <name type="synonym">Caerostris bankana</name>
    <dbReference type="NCBI Taxonomy" id="172846"/>
    <lineage>
        <taxon>Eukaryota</taxon>
        <taxon>Metazoa</taxon>
        <taxon>Ecdysozoa</taxon>
        <taxon>Arthropoda</taxon>
        <taxon>Chelicerata</taxon>
        <taxon>Arachnida</taxon>
        <taxon>Araneae</taxon>
        <taxon>Araneomorphae</taxon>
        <taxon>Entelegynae</taxon>
        <taxon>Araneoidea</taxon>
        <taxon>Araneidae</taxon>
        <taxon>Caerostris</taxon>
    </lineage>
</organism>
<evidence type="ECO:0000313" key="2">
    <source>
        <dbReference type="Proteomes" id="UP001054945"/>
    </source>
</evidence>
<dbReference type="EMBL" id="BPLR01005125">
    <property type="protein sequence ID" value="GIX99991.1"/>
    <property type="molecule type" value="Genomic_DNA"/>
</dbReference>
<gene>
    <name evidence="1" type="ORF">CEXT_672481</name>
</gene>
<proteinExistence type="predicted"/>
<keyword evidence="2" id="KW-1185">Reference proteome</keyword>
<dbReference type="AlphaFoldDB" id="A0AAV4PSE9"/>
<reference evidence="1 2" key="1">
    <citation type="submission" date="2021-06" db="EMBL/GenBank/DDBJ databases">
        <title>Caerostris extrusa draft genome.</title>
        <authorList>
            <person name="Kono N."/>
            <person name="Arakawa K."/>
        </authorList>
    </citation>
    <scope>NUCLEOTIDE SEQUENCE [LARGE SCALE GENOMIC DNA]</scope>
</reference>
<evidence type="ECO:0008006" key="3">
    <source>
        <dbReference type="Google" id="ProtNLM"/>
    </source>
</evidence>
<protein>
    <recommendedName>
        <fullName evidence="3">Secreted protein</fullName>
    </recommendedName>
</protein>